<dbReference type="GO" id="GO:0016787">
    <property type="term" value="F:hydrolase activity"/>
    <property type="evidence" value="ECO:0007669"/>
    <property type="project" value="UniProtKB-KW"/>
</dbReference>
<dbReference type="InterPro" id="IPR004358">
    <property type="entry name" value="Sig_transdc_His_kin-like_C"/>
</dbReference>
<keyword evidence="6" id="KW-0067">ATP-binding</keyword>
<dbReference type="InterPro" id="IPR000014">
    <property type="entry name" value="PAS"/>
</dbReference>
<evidence type="ECO:0000259" key="13">
    <source>
        <dbReference type="PROSITE" id="PS50109"/>
    </source>
</evidence>
<evidence type="ECO:0000256" key="9">
    <source>
        <dbReference type="ARBA" id="ARBA00037696"/>
    </source>
</evidence>
<evidence type="ECO:0000256" key="3">
    <source>
        <dbReference type="ARBA" id="ARBA00022741"/>
    </source>
</evidence>
<dbReference type="NCBIfam" id="NF008293">
    <property type="entry name" value="PRK11073.1"/>
    <property type="match status" value="1"/>
</dbReference>
<dbReference type="SUPFAM" id="SSF55874">
    <property type="entry name" value="ATPase domain of HSP90 chaperone/DNA topoisomerase II/histidine kinase"/>
    <property type="match status" value="1"/>
</dbReference>
<dbReference type="Pfam" id="PF00989">
    <property type="entry name" value="PAS"/>
    <property type="match status" value="1"/>
</dbReference>
<protein>
    <recommendedName>
        <fullName evidence="10">Sensory histidine kinase/phosphatase NtrB</fullName>
    </recommendedName>
    <alternativeName>
        <fullName evidence="11">Nitrogen regulation protein NR(II)</fullName>
    </alternativeName>
    <alternativeName>
        <fullName evidence="12">Nitrogen regulator II</fullName>
    </alternativeName>
</protein>
<evidence type="ECO:0000256" key="5">
    <source>
        <dbReference type="ARBA" id="ARBA00022801"/>
    </source>
</evidence>
<proteinExistence type="predicted"/>
<dbReference type="PANTHER" id="PTHR43065:SF16">
    <property type="entry name" value="SENSORY HISTIDINE KINASE_PHOSPHATASE NTRB"/>
    <property type="match status" value="1"/>
</dbReference>
<dbReference type="AlphaFoldDB" id="A0A2H9TBA0"/>
<evidence type="ECO:0000259" key="14">
    <source>
        <dbReference type="PROSITE" id="PS50112"/>
    </source>
</evidence>
<name>A0A2H9TBA0_9ZZZZ</name>
<dbReference type="InterPro" id="IPR013767">
    <property type="entry name" value="PAS_fold"/>
</dbReference>
<dbReference type="Gene3D" id="3.30.450.20">
    <property type="entry name" value="PAS domain"/>
    <property type="match status" value="1"/>
</dbReference>
<dbReference type="Gene3D" id="3.30.565.10">
    <property type="entry name" value="Histidine kinase-like ATPase, C-terminal domain"/>
    <property type="match status" value="1"/>
</dbReference>
<dbReference type="GO" id="GO:0005524">
    <property type="term" value="F:ATP binding"/>
    <property type="evidence" value="ECO:0007669"/>
    <property type="project" value="UniProtKB-KW"/>
</dbReference>
<dbReference type="InterPro" id="IPR005467">
    <property type="entry name" value="His_kinase_dom"/>
</dbReference>
<gene>
    <name evidence="15" type="primary">glnL</name>
    <name evidence="15" type="ORF">CI610_00494</name>
</gene>
<dbReference type="EMBL" id="NSIT01000014">
    <property type="protein sequence ID" value="PJE80526.1"/>
    <property type="molecule type" value="Genomic_DNA"/>
</dbReference>
<keyword evidence="4" id="KW-0418">Kinase</keyword>
<sequence length="361" mass="40215">MTQALLLESIRTGIITLDKSLKISYFNTAAAAMLGVSQTKLNKHTFTALVDGTELYDDLMRVQTQKHPLIRREAQIGPNHIDMTITPLNDQDTPDLLLELHLKNRAERIARESALLEKQEIFRIQARGLAHEIKNPLGGIRGAAQLLEKQLSSPGMAEYTSVIIEEVDRLKTVVDTMLGPQTPPQKALVNIHEVLEHCILLINTETQELLTIKRDYDPSIPLINCDRNYVTQALLNILRNAMQAIASLPMSTKASSNQQKKLFLKGMITITSRIDHHFTIGQNCQRLVCHLIIADNGPGIPSHLQEKIFYPMISGKTQGSGLGLPIAQSLLSQHNGLIECDSQPGKTQFHVYLPITSHKPE</sequence>
<keyword evidence="8" id="KW-0535">Nitrogen fixation</keyword>
<dbReference type="InterPro" id="IPR003661">
    <property type="entry name" value="HisK_dim/P_dom"/>
</dbReference>
<keyword evidence="3" id="KW-0547">Nucleotide-binding</keyword>
<dbReference type="InterPro" id="IPR035965">
    <property type="entry name" value="PAS-like_dom_sf"/>
</dbReference>
<dbReference type="PANTHER" id="PTHR43065">
    <property type="entry name" value="SENSOR HISTIDINE KINASE"/>
    <property type="match status" value="1"/>
</dbReference>
<dbReference type="PROSITE" id="PS50112">
    <property type="entry name" value="PAS"/>
    <property type="match status" value="1"/>
</dbReference>
<feature type="domain" description="Histidine kinase" evidence="13">
    <location>
        <begin position="128"/>
        <end position="357"/>
    </location>
</feature>
<dbReference type="CDD" id="cd00130">
    <property type="entry name" value="PAS"/>
    <property type="match status" value="1"/>
</dbReference>
<evidence type="ECO:0000313" key="15">
    <source>
        <dbReference type="EMBL" id="PJE80526.1"/>
    </source>
</evidence>
<evidence type="ECO:0000256" key="2">
    <source>
        <dbReference type="ARBA" id="ARBA00022679"/>
    </source>
</evidence>
<keyword evidence="7" id="KW-0902">Two-component regulatory system</keyword>
<evidence type="ECO:0000256" key="7">
    <source>
        <dbReference type="ARBA" id="ARBA00023012"/>
    </source>
</evidence>
<dbReference type="Gene3D" id="1.10.287.130">
    <property type="match status" value="1"/>
</dbReference>
<dbReference type="SUPFAM" id="SSF47384">
    <property type="entry name" value="Homodimeric domain of signal transducing histidine kinase"/>
    <property type="match status" value="1"/>
</dbReference>
<dbReference type="Pfam" id="PF02518">
    <property type="entry name" value="HATPase_c"/>
    <property type="match status" value="1"/>
</dbReference>
<keyword evidence="2 15" id="KW-0808">Transferase</keyword>
<evidence type="ECO:0000256" key="6">
    <source>
        <dbReference type="ARBA" id="ARBA00022840"/>
    </source>
</evidence>
<keyword evidence="1" id="KW-0597">Phosphoprotein</keyword>
<evidence type="ECO:0000256" key="12">
    <source>
        <dbReference type="ARBA" id="ARBA00043094"/>
    </source>
</evidence>
<comment type="caution">
    <text evidence="15">The sequence shown here is derived from an EMBL/GenBank/DDBJ whole genome shotgun (WGS) entry which is preliminary data.</text>
</comment>
<dbReference type="GO" id="GO:0000155">
    <property type="term" value="F:phosphorelay sensor kinase activity"/>
    <property type="evidence" value="ECO:0007669"/>
    <property type="project" value="InterPro"/>
</dbReference>
<comment type="function">
    <text evidence="9">Member of the two-component regulatory system NtrB/NtrC, which controls expression of the nitrogen-regulated (ntr) genes in response to nitrogen limitation. Under conditions of nitrogen limitation, NtrB autophosphorylates and transfers the phosphoryl group to NtrC. In the presence of nitrogen, acts as a phosphatase that dephosphorylates and inactivates NtrC.</text>
</comment>
<evidence type="ECO:0000256" key="8">
    <source>
        <dbReference type="ARBA" id="ARBA00023231"/>
    </source>
</evidence>
<organism evidence="15">
    <name type="scientific">invertebrate metagenome</name>
    <dbReference type="NCBI Taxonomy" id="1711999"/>
    <lineage>
        <taxon>unclassified sequences</taxon>
        <taxon>metagenomes</taxon>
        <taxon>organismal metagenomes</taxon>
    </lineage>
</organism>
<dbReference type="SUPFAM" id="SSF55785">
    <property type="entry name" value="PYP-like sensor domain (PAS domain)"/>
    <property type="match status" value="1"/>
</dbReference>
<dbReference type="Pfam" id="PF00512">
    <property type="entry name" value="HisKA"/>
    <property type="match status" value="1"/>
</dbReference>
<evidence type="ECO:0000256" key="1">
    <source>
        <dbReference type="ARBA" id="ARBA00022553"/>
    </source>
</evidence>
<dbReference type="GO" id="GO:0006355">
    <property type="term" value="P:regulation of DNA-templated transcription"/>
    <property type="evidence" value="ECO:0007669"/>
    <property type="project" value="InterPro"/>
</dbReference>
<accession>A0A2H9TBA0</accession>
<dbReference type="PRINTS" id="PR00344">
    <property type="entry name" value="BCTRLSENSOR"/>
</dbReference>
<evidence type="ECO:0000256" key="11">
    <source>
        <dbReference type="ARBA" id="ARBA00042313"/>
    </source>
</evidence>
<evidence type="ECO:0000256" key="10">
    <source>
        <dbReference type="ARBA" id="ARBA00039567"/>
    </source>
</evidence>
<evidence type="ECO:0000256" key="4">
    <source>
        <dbReference type="ARBA" id="ARBA00022777"/>
    </source>
</evidence>
<dbReference type="SMART" id="SM00091">
    <property type="entry name" value="PAS"/>
    <property type="match status" value="1"/>
</dbReference>
<dbReference type="SMART" id="SM00388">
    <property type="entry name" value="HisKA"/>
    <property type="match status" value="1"/>
</dbReference>
<dbReference type="InterPro" id="IPR036097">
    <property type="entry name" value="HisK_dim/P_sf"/>
</dbReference>
<dbReference type="PROSITE" id="PS50109">
    <property type="entry name" value="HIS_KIN"/>
    <property type="match status" value="1"/>
</dbReference>
<dbReference type="InterPro" id="IPR036890">
    <property type="entry name" value="HATPase_C_sf"/>
</dbReference>
<keyword evidence="5" id="KW-0378">Hydrolase</keyword>
<dbReference type="InterPro" id="IPR003594">
    <property type="entry name" value="HATPase_dom"/>
</dbReference>
<dbReference type="CDD" id="cd00082">
    <property type="entry name" value="HisKA"/>
    <property type="match status" value="1"/>
</dbReference>
<dbReference type="SMART" id="SM00387">
    <property type="entry name" value="HATPase_c"/>
    <property type="match status" value="1"/>
</dbReference>
<feature type="domain" description="PAS" evidence="14">
    <location>
        <begin position="6"/>
        <end position="41"/>
    </location>
</feature>
<reference evidence="15" key="1">
    <citation type="journal article" date="2017" name="Appl. Environ. Microbiol.">
        <title>Molecular characterization of an Endozoicomonas-like organism causing infection in king scallop Pecten maximus L.</title>
        <authorList>
            <person name="Cano I."/>
            <person name="van Aerle R."/>
            <person name="Ross S."/>
            <person name="Verner-Jeffreys D.W."/>
            <person name="Paley R.K."/>
            <person name="Rimmer G."/>
            <person name="Ryder D."/>
            <person name="Hooper P."/>
            <person name="Stone D."/>
            <person name="Feist S.W."/>
        </authorList>
    </citation>
    <scope>NUCLEOTIDE SEQUENCE</scope>
</reference>